<feature type="transmembrane region" description="Helical" evidence="1">
    <location>
        <begin position="245"/>
        <end position="261"/>
    </location>
</feature>
<keyword evidence="1" id="KW-0472">Membrane</keyword>
<gene>
    <name evidence="2" type="ORF">COU86_04870</name>
</gene>
<feature type="transmembrane region" description="Helical" evidence="1">
    <location>
        <begin position="177"/>
        <end position="194"/>
    </location>
</feature>
<protein>
    <recommendedName>
        <fullName evidence="4">Glycosyltransferase RgtA/B/C/D-like domain-containing protein</fullName>
    </recommendedName>
</protein>
<proteinExistence type="predicted"/>
<feature type="transmembrane region" description="Helical" evidence="1">
    <location>
        <begin position="281"/>
        <end position="302"/>
    </location>
</feature>
<feature type="transmembrane region" description="Helical" evidence="1">
    <location>
        <begin position="42"/>
        <end position="63"/>
    </location>
</feature>
<comment type="caution">
    <text evidence="2">The sequence shown here is derived from an EMBL/GenBank/DDBJ whole genome shotgun (WGS) entry which is preliminary data.</text>
</comment>
<organism evidence="2 3">
    <name type="scientific">Candidatus Roizmanbacteria bacterium CG10_big_fil_rev_8_21_14_0_10_36_26</name>
    <dbReference type="NCBI Taxonomy" id="1974851"/>
    <lineage>
        <taxon>Bacteria</taxon>
        <taxon>Candidatus Roizmaniibacteriota</taxon>
    </lineage>
</organism>
<keyword evidence="1" id="KW-0812">Transmembrane</keyword>
<dbReference type="AlphaFoldDB" id="A0A2M8KKA4"/>
<evidence type="ECO:0000256" key="1">
    <source>
        <dbReference type="SAM" id="Phobius"/>
    </source>
</evidence>
<dbReference type="Proteomes" id="UP000231434">
    <property type="component" value="Unassembled WGS sequence"/>
</dbReference>
<sequence length="311" mass="36607">MIIFIEIILADVKKIIKNYCPYGYLLCYNYMMSFFGKKPSRLTQIIILGLTLRLILLFLDFGFDVNNHIVWAKEAIKYGLPGFYERAQVERFTTTYPNYPPLAIFLFIIAYGLYQFVFKATWRVNLWLPLFPSKLVIFLEKRQALAGFMKLPAVFFDLALIVLIYRWIRMKKDKNNIFGPLAAVSFILFNPGFFYNSSYFGQIESIPLFFILLSLYLLFFSKMHERHLQQALPFLLVVGLKDKKFLKAFFYFSLVYFINIYHNWPVPKIIFLENFVNSPMVVNGVIIVSLIVYSWLVANYYADKKTSPSFC</sequence>
<dbReference type="EMBL" id="PFEB01000049">
    <property type="protein sequence ID" value="PJE60338.1"/>
    <property type="molecule type" value="Genomic_DNA"/>
</dbReference>
<evidence type="ECO:0000313" key="2">
    <source>
        <dbReference type="EMBL" id="PJE60338.1"/>
    </source>
</evidence>
<feature type="transmembrane region" description="Helical" evidence="1">
    <location>
        <begin position="206"/>
        <end position="224"/>
    </location>
</feature>
<feature type="transmembrane region" description="Helical" evidence="1">
    <location>
        <begin position="99"/>
        <end position="117"/>
    </location>
</feature>
<reference evidence="3" key="1">
    <citation type="submission" date="2017-09" db="EMBL/GenBank/DDBJ databases">
        <title>Depth-based differentiation of microbial function through sediment-hosted aquifers and enrichment of novel symbionts in the deep terrestrial subsurface.</title>
        <authorList>
            <person name="Probst A.J."/>
            <person name="Ladd B."/>
            <person name="Jarett J.K."/>
            <person name="Geller-Mcgrath D.E."/>
            <person name="Sieber C.M.K."/>
            <person name="Emerson J.B."/>
            <person name="Anantharaman K."/>
            <person name="Thomas B.C."/>
            <person name="Malmstrom R."/>
            <person name="Stieglmeier M."/>
            <person name="Klingl A."/>
            <person name="Woyke T."/>
            <person name="Ryan C.M."/>
            <person name="Banfield J.F."/>
        </authorList>
    </citation>
    <scope>NUCLEOTIDE SEQUENCE [LARGE SCALE GENOMIC DNA]</scope>
</reference>
<feature type="transmembrane region" description="Helical" evidence="1">
    <location>
        <begin position="145"/>
        <end position="165"/>
    </location>
</feature>
<evidence type="ECO:0008006" key="4">
    <source>
        <dbReference type="Google" id="ProtNLM"/>
    </source>
</evidence>
<accession>A0A2M8KKA4</accession>
<evidence type="ECO:0000313" key="3">
    <source>
        <dbReference type="Proteomes" id="UP000231434"/>
    </source>
</evidence>
<keyword evidence="1" id="KW-1133">Transmembrane helix</keyword>
<name>A0A2M8KKA4_9BACT</name>